<proteinExistence type="inferred from homology"/>
<keyword evidence="5" id="KW-0560">Oxidoreductase</keyword>
<dbReference type="GO" id="GO:0005506">
    <property type="term" value="F:iron ion binding"/>
    <property type="evidence" value="ECO:0007669"/>
    <property type="project" value="InterPro"/>
</dbReference>
<dbReference type="GO" id="GO:0016705">
    <property type="term" value="F:oxidoreductase activity, acting on paired donors, with incorporation or reduction of molecular oxygen"/>
    <property type="evidence" value="ECO:0007669"/>
    <property type="project" value="InterPro"/>
</dbReference>
<evidence type="ECO:0000256" key="3">
    <source>
        <dbReference type="ARBA" id="ARBA00022617"/>
    </source>
</evidence>
<comment type="cofactor">
    <cofactor evidence="1">
        <name>heme</name>
        <dbReference type="ChEBI" id="CHEBI:30413"/>
    </cofactor>
</comment>
<name>A0A392MWU8_9FABA</name>
<keyword evidence="3" id="KW-0349">Heme</keyword>
<keyword evidence="7" id="KW-0503">Monooxygenase</keyword>
<dbReference type="PANTHER" id="PTHR24296">
    <property type="entry name" value="CYTOCHROME P450"/>
    <property type="match status" value="1"/>
</dbReference>
<evidence type="ECO:0000256" key="7">
    <source>
        <dbReference type="ARBA" id="ARBA00023033"/>
    </source>
</evidence>
<organism evidence="8 9">
    <name type="scientific">Trifolium medium</name>
    <dbReference type="NCBI Taxonomy" id="97028"/>
    <lineage>
        <taxon>Eukaryota</taxon>
        <taxon>Viridiplantae</taxon>
        <taxon>Streptophyta</taxon>
        <taxon>Embryophyta</taxon>
        <taxon>Tracheophyta</taxon>
        <taxon>Spermatophyta</taxon>
        <taxon>Magnoliopsida</taxon>
        <taxon>eudicotyledons</taxon>
        <taxon>Gunneridae</taxon>
        <taxon>Pentapetalae</taxon>
        <taxon>rosids</taxon>
        <taxon>fabids</taxon>
        <taxon>Fabales</taxon>
        <taxon>Fabaceae</taxon>
        <taxon>Papilionoideae</taxon>
        <taxon>50 kb inversion clade</taxon>
        <taxon>NPAAA clade</taxon>
        <taxon>Hologalegina</taxon>
        <taxon>IRL clade</taxon>
        <taxon>Trifolieae</taxon>
        <taxon>Trifolium</taxon>
    </lineage>
</organism>
<dbReference type="AlphaFoldDB" id="A0A392MWU8"/>
<sequence length="137" mass="15786">PVDTKEAAYDDVLPNGTLVKKGWRLTYHVYAMGRSEKIWGSDWAEFRPERWLSLDEDGKWSFVGMDIYNYPVFQAGPRVCIGKEMAFLQMKRVVAGIMRQFRVVPTMVEGVEPEYTAYLTSLMKGGFPVKIEKRSHT</sequence>
<gene>
    <name evidence="8" type="ORF">A2U01_0011666</name>
</gene>
<reference evidence="8 9" key="1">
    <citation type="journal article" date="2018" name="Front. Plant Sci.">
        <title>Red Clover (Trifolium pratense) and Zigzag Clover (T. medium) - A Picture of Genomic Similarities and Differences.</title>
        <authorList>
            <person name="Dluhosova J."/>
            <person name="Istvanek J."/>
            <person name="Nedelnik J."/>
            <person name="Repkova J."/>
        </authorList>
    </citation>
    <scope>NUCLEOTIDE SEQUENCE [LARGE SCALE GENOMIC DNA]</scope>
    <source>
        <strain evidence="9">cv. 10/8</strain>
        <tissue evidence="8">Leaf</tissue>
    </source>
</reference>
<evidence type="ECO:0000256" key="5">
    <source>
        <dbReference type="ARBA" id="ARBA00023002"/>
    </source>
</evidence>
<dbReference type="SUPFAM" id="SSF48264">
    <property type="entry name" value="Cytochrome P450"/>
    <property type="match status" value="1"/>
</dbReference>
<comment type="similarity">
    <text evidence="2">Belongs to the cytochrome P450 family.</text>
</comment>
<dbReference type="Proteomes" id="UP000265520">
    <property type="component" value="Unassembled WGS sequence"/>
</dbReference>
<evidence type="ECO:0000256" key="1">
    <source>
        <dbReference type="ARBA" id="ARBA00001971"/>
    </source>
</evidence>
<dbReference type="InterPro" id="IPR036396">
    <property type="entry name" value="Cyt_P450_sf"/>
</dbReference>
<evidence type="ECO:0000256" key="6">
    <source>
        <dbReference type="ARBA" id="ARBA00023004"/>
    </source>
</evidence>
<evidence type="ECO:0000313" key="9">
    <source>
        <dbReference type="Proteomes" id="UP000265520"/>
    </source>
</evidence>
<dbReference type="Pfam" id="PF00067">
    <property type="entry name" value="p450"/>
    <property type="match status" value="1"/>
</dbReference>
<evidence type="ECO:0000313" key="8">
    <source>
        <dbReference type="EMBL" id="MCH90744.1"/>
    </source>
</evidence>
<evidence type="ECO:0000256" key="2">
    <source>
        <dbReference type="ARBA" id="ARBA00010617"/>
    </source>
</evidence>
<dbReference type="GO" id="GO:0020037">
    <property type="term" value="F:heme binding"/>
    <property type="evidence" value="ECO:0007669"/>
    <property type="project" value="InterPro"/>
</dbReference>
<dbReference type="Gene3D" id="1.10.630.10">
    <property type="entry name" value="Cytochrome P450"/>
    <property type="match status" value="1"/>
</dbReference>
<keyword evidence="4" id="KW-0479">Metal-binding</keyword>
<dbReference type="EMBL" id="LXQA010018968">
    <property type="protein sequence ID" value="MCH90744.1"/>
    <property type="molecule type" value="Genomic_DNA"/>
</dbReference>
<comment type="caution">
    <text evidence="8">The sequence shown here is derived from an EMBL/GenBank/DDBJ whole genome shotgun (WGS) entry which is preliminary data.</text>
</comment>
<keyword evidence="9" id="KW-1185">Reference proteome</keyword>
<dbReference type="GO" id="GO:0004497">
    <property type="term" value="F:monooxygenase activity"/>
    <property type="evidence" value="ECO:0007669"/>
    <property type="project" value="UniProtKB-KW"/>
</dbReference>
<dbReference type="InterPro" id="IPR001128">
    <property type="entry name" value="Cyt_P450"/>
</dbReference>
<protein>
    <submittedName>
        <fullName evidence="8">Cytochrome P450 94A1-like</fullName>
    </submittedName>
</protein>
<evidence type="ECO:0000256" key="4">
    <source>
        <dbReference type="ARBA" id="ARBA00022723"/>
    </source>
</evidence>
<feature type="non-terminal residue" evidence="8">
    <location>
        <position position="1"/>
    </location>
</feature>
<accession>A0A392MWU8</accession>
<keyword evidence="6" id="KW-0408">Iron</keyword>